<accession>A0A8F9TSF7</accession>
<dbReference type="InterPro" id="IPR000620">
    <property type="entry name" value="EamA_dom"/>
</dbReference>
<name>A0A8F9TSF7_9BACT</name>
<gene>
    <name evidence="4" type="ORF">K0B96_12915</name>
</gene>
<protein>
    <submittedName>
        <fullName evidence="4">DMT family transporter</fullName>
    </submittedName>
</protein>
<dbReference type="GO" id="GO:0016020">
    <property type="term" value="C:membrane"/>
    <property type="evidence" value="ECO:0007669"/>
    <property type="project" value="InterPro"/>
</dbReference>
<feature type="chain" id="PRO_5034212118" evidence="2">
    <location>
        <begin position="18"/>
        <end position="309"/>
    </location>
</feature>
<keyword evidence="1" id="KW-0812">Transmembrane</keyword>
<dbReference type="Pfam" id="PF00892">
    <property type="entry name" value="EamA"/>
    <property type="match status" value="2"/>
</dbReference>
<dbReference type="AlphaFoldDB" id="A0A8F9TSF7"/>
<feature type="transmembrane region" description="Helical" evidence="1">
    <location>
        <begin position="291"/>
        <end position="308"/>
    </location>
</feature>
<feature type="transmembrane region" description="Helical" evidence="1">
    <location>
        <begin position="58"/>
        <end position="80"/>
    </location>
</feature>
<dbReference type="Gene3D" id="1.10.3730.20">
    <property type="match status" value="1"/>
</dbReference>
<evidence type="ECO:0000313" key="4">
    <source>
        <dbReference type="EMBL" id="QYM78196.1"/>
    </source>
</evidence>
<reference evidence="4" key="1">
    <citation type="submission" date="2021-08" db="EMBL/GenBank/DDBJ databases">
        <title>Genome of a novel bacterium of the phylum Verrucomicrobia, Oleiharenicola sp. KSB-15.</title>
        <authorList>
            <person name="Chung J.-H."/>
            <person name="Ahn J.-H."/>
            <person name="Yoon Y."/>
            <person name="Kim D.-Y."/>
            <person name="An S.-H."/>
            <person name="Park I."/>
            <person name="Yeon J."/>
        </authorList>
    </citation>
    <scope>NUCLEOTIDE SEQUENCE</scope>
    <source>
        <strain evidence="4">KSB-15</strain>
    </source>
</reference>
<dbReference type="KEGG" id="ole:K0B96_12915"/>
<dbReference type="SUPFAM" id="SSF103481">
    <property type="entry name" value="Multidrug resistance efflux transporter EmrE"/>
    <property type="match status" value="2"/>
</dbReference>
<dbReference type="Proteomes" id="UP000825051">
    <property type="component" value="Chromosome"/>
</dbReference>
<keyword evidence="1" id="KW-1133">Transmembrane helix</keyword>
<feature type="transmembrane region" description="Helical" evidence="1">
    <location>
        <begin position="189"/>
        <end position="211"/>
    </location>
</feature>
<feature type="domain" description="EamA" evidence="3">
    <location>
        <begin position="146"/>
        <end position="305"/>
    </location>
</feature>
<evidence type="ECO:0000259" key="3">
    <source>
        <dbReference type="Pfam" id="PF00892"/>
    </source>
</evidence>
<feature type="transmembrane region" description="Helical" evidence="1">
    <location>
        <begin position="232"/>
        <end position="255"/>
    </location>
</feature>
<dbReference type="EMBL" id="CP080507">
    <property type="protein sequence ID" value="QYM78196.1"/>
    <property type="molecule type" value="Genomic_DNA"/>
</dbReference>
<evidence type="ECO:0000313" key="5">
    <source>
        <dbReference type="Proteomes" id="UP000825051"/>
    </source>
</evidence>
<sequence length="309" mass="32186">MFAAFLAAFFFALNATCATHSVRASGALRANLGRLVVAAVVLGLFAHTLGRGFASASVPWFFLSGVIGMGLGDLGVYGALPLLGSRLTVLMTQCLAAPIAALGEWWWLGTRLTVTQMFWGLLILASVAIALTPSKRHPPRVKIRPLGFLFGLLAAAGQGLGALVSRKGVTVADAAGEAAHAASFGLTAAYYRILAGLAFVALWFVVLRLLHRLPAAPAPQARSNLLGYTFPAARLWILINGFVGPVLGVGCYQWALATAPSGLVLPIAATAPLLAIPIAYFFEGDRPPRRAIFGGVLAVAGCIALTAAR</sequence>
<dbReference type="InterPro" id="IPR037185">
    <property type="entry name" value="EmrE-like"/>
</dbReference>
<feature type="signal peptide" evidence="2">
    <location>
        <begin position="1"/>
        <end position="17"/>
    </location>
</feature>
<dbReference type="RefSeq" id="WP_220161300.1">
    <property type="nucleotide sequence ID" value="NZ_CP080507.1"/>
</dbReference>
<keyword evidence="2" id="KW-0732">Signal</keyword>
<feature type="transmembrane region" description="Helical" evidence="1">
    <location>
        <begin position="261"/>
        <end position="282"/>
    </location>
</feature>
<evidence type="ECO:0000256" key="2">
    <source>
        <dbReference type="SAM" id="SignalP"/>
    </source>
</evidence>
<feature type="transmembrane region" description="Helical" evidence="1">
    <location>
        <begin position="146"/>
        <end position="164"/>
    </location>
</feature>
<keyword evidence="1" id="KW-0472">Membrane</keyword>
<feature type="domain" description="EamA" evidence="3">
    <location>
        <begin position="2"/>
        <end position="131"/>
    </location>
</feature>
<proteinExistence type="predicted"/>
<evidence type="ECO:0000256" key="1">
    <source>
        <dbReference type="SAM" id="Phobius"/>
    </source>
</evidence>
<feature type="transmembrane region" description="Helical" evidence="1">
    <location>
        <begin position="28"/>
        <end position="46"/>
    </location>
</feature>
<organism evidence="4 5">
    <name type="scientific">Horticoccus luteus</name>
    <dbReference type="NCBI Taxonomy" id="2862869"/>
    <lineage>
        <taxon>Bacteria</taxon>
        <taxon>Pseudomonadati</taxon>
        <taxon>Verrucomicrobiota</taxon>
        <taxon>Opitutia</taxon>
        <taxon>Opitutales</taxon>
        <taxon>Opitutaceae</taxon>
        <taxon>Horticoccus</taxon>
    </lineage>
</organism>
<feature type="transmembrane region" description="Helical" evidence="1">
    <location>
        <begin position="116"/>
        <end position="134"/>
    </location>
</feature>
<keyword evidence="5" id="KW-1185">Reference proteome</keyword>